<feature type="domain" description="RNase H type-1" evidence="7">
    <location>
        <begin position="198"/>
        <end position="327"/>
    </location>
</feature>
<dbReference type="InterPro" id="IPR041373">
    <property type="entry name" value="RT_RNaseH"/>
</dbReference>
<protein>
    <recommendedName>
        <fullName evidence="7">RNase H type-1 domain-containing protein</fullName>
    </recommendedName>
</protein>
<dbReference type="InterPro" id="IPR036397">
    <property type="entry name" value="RNaseH_sf"/>
</dbReference>
<dbReference type="Gene3D" id="3.30.420.10">
    <property type="entry name" value="Ribonuclease H-like superfamily/Ribonuclease H"/>
    <property type="match status" value="1"/>
</dbReference>
<dbReference type="Gene3D" id="3.10.20.370">
    <property type="match status" value="1"/>
</dbReference>
<dbReference type="InterPro" id="IPR043502">
    <property type="entry name" value="DNA/RNA_pol_sf"/>
</dbReference>
<dbReference type="Pfam" id="PF13456">
    <property type="entry name" value="RVT_3"/>
    <property type="match status" value="1"/>
</dbReference>
<name>A0AAV3PPI0_LITER</name>
<evidence type="ECO:0000256" key="1">
    <source>
        <dbReference type="ARBA" id="ARBA00022679"/>
    </source>
</evidence>
<dbReference type="Proteomes" id="UP001454036">
    <property type="component" value="Unassembled WGS sequence"/>
</dbReference>
<dbReference type="SUPFAM" id="SSF53098">
    <property type="entry name" value="Ribonuclease H-like"/>
    <property type="match status" value="1"/>
</dbReference>
<keyword evidence="1" id="KW-0808">Transferase</keyword>
<comment type="caution">
    <text evidence="8">The sequence shown here is derived from an EMBL/GenBank/DDBJ whole genome shotgun (WGS) entry which is preliminary data.</text>
</comment>
<evidence type="ECO:0000313" key="9">
    <source>
        <dbReference type="Proteomes" id="UP001454036"/>
    </source>
</evidence>
<evidence type="ECO:0000256" key="5">
    <source>
        <dbReference type="ARBA" id="ARBA00022801"/>
    </source>
</evidence>
<dbReference type="CDD" id="cd09279">
    <property type="entry name" value="RNase_HI_like"/>
    <property type="match status" value="1"/>
</dbReference>
<dbReference type="SUPFAM" id="SSF56672">
    <property type="entry name" value="DNA/RNA polymerases"/>
    <property type="match status" value="1"/>
</dbReference>
<dbReference type="PANTHER" id="PTHR48475">
    <property type="entry name" value="RIBONUCLEASE H"/>
    <property type="match status" value="1"/>
</dbReference>
<evidence type="ECO:0000259" key="7">
    <source>
        <dbReference type="PROSITE" id="PS50879"/>
    </source>
</evidence>
<dbReference type="PANTHER" id="PTHR48475:SF2">
    <property type="entry name" value="RIBONUCLEASE H"/>
    <property type="match status" value="1"/>
</dbReference>
<proteinExistence type="predicted"/>
<dbReference type="GO" id="GO:0004523">
    <property type="term" value="F:RNA-DNA hybrid ribonuclease activity"/>
    <property type="evidence" value="ECO:0007669"/>
    <property type="project" value="InterPro"/>
</dbReference>
<dbReference type="AlphaFoldDB" id="A0AAV3PPI0"/>
<dbReference type="EMBL" id="BAABME010018384">
    <property type="protein sequence ID" value="GAA0153629.1"/>
    <property type="molecule type" value="Genomic_DNA"/>
</dbReference>
<dbReference type="GO" id="GO:0003964">
    <property type="term" value="F:RNA-directed DNA polymerase activity"/>
    <property type="evidence" value="ECO:0007669"/>
    <property type="project" value="UniProtKB-KW"/>
</dbReference>
<dbReference type="GO" id="GO:0003676">
    <property type="term" value="F:nucleic acid binding"/>
    <property type="evidence" value="ECO:0007669"/>
    <property type="project" value="InterPro"/>
</dbReference>
<dbReference type="InterPro" id="IPR012337">
    <property type="entry name" value="RNaseH-like_sf"/>
</dbReference>
<dbReference type="InterPro" id="IPR002156">
    <property type="entry name" value="RNaseH_domain"/>
</dbReference>
<keyword evidence="5" id="KW-0378">Hydrolase</keyword>
<evidence type="ECO:0000256" key="2">
    <source>
        <dbReference type="ARBA" id="ARBA00022695"/>
    </source>
</evidence>
<keyword evidence="4" id="KW-0255">Endonuclease</keyword>
<organism evidence="8 9">
    <name type="scientific">Lithospermum erythrorhizon</name>
    <name type="common">Purple gromwell</name>
    <name type="synonym">Lithospermum officinale var. erythrorhizon</name>
    <dbReference type="NCBI Taxonomy" id="34254"/>
    <lineage>
        <taxon>Eukaryota</taxon>
        <taxon>Viridiplantae</taxon>
        <taxon>Streptophyta</taxon>
        <taxon>Embryophyta</taxon>
        <taxon>Tracheophyta</taxon>
        <taxon>Spermatophyta</taxon>
        <taxon>Magnoliopsida</taxon>
        <taxon>eudicotyledons</taxon>
        <taxon>Gunneridae</taxon>
        <taxon>Pentapetalae</taxon>
        <taxon>asterids</taxon>
        <taxon>lamiids</taxon>
        <taxon>Boraginales</taxon>
        <taxon>Boraginaceae</taxon>
        <taxon>Boraginoideae</taxon>
        <taxon>Lithospermeae</taxon>
        <taxon>Lithospermum</taxon>
    </lineage>
</organism>
<evidence type="ECO:0000256" key="4">
    <source>
        <dbReference type="ARBA" id="ARBA00022759"/>
    </source>
</evidence>
<reference evidence="8 9" key="1">
    <citation type="submission" date="2024-01" db="EMBL/GenBank/DDBJ databases">
        <title>The complete chloroplast genome sequence of Lithospermum erythrorhizon: insights into the phylogenetic relationship among Boraginaceae species and the maternal lineages of purple gromwells.</title>
        <authorList>
            <person name="Okada T."/>
            <person name="Watanabe K."/>
        </authorList>
    </citation>
    <scope>NUCLEOTIDE SEQUENCE [LARGE SCALE GENOMIC DNA]</scope>
</reference>
<accession>A0AAV3PPI0</accession>
<evidence type="ECO:0000256" key="6">
    <source>
        <dbReference type="ARBA" id="ARBA00022918"/>
    </source>
</evidence>
<dbReference type="Pfam" id="PF17917">
    <property type="entry name" value="RT_RNaseH"/>
    <property type="match status" value="1"/>
</dbReference>
<dbReference type="PROSITE" id="PS50879">
    <property type="entry name" value="RNASE_H_1"/>
    <property type="match status" value="1"/>
</dbReference>
<sequence>MQAPKSYKEVQCLSGSLVGLNRFILRPEDKNLPFFRKLTFEELKAYLGSLKILTRPEGKKELQLYLAISKGTLSSVLIREEEKIQKPIYYVSHVLHGLEENYHLIDKFVLALVTSARKLKTYFENHPIAVVTKQPLKRILSNPAQTGRLTKWAIELSKFEITFIPRTGIKAQALVDFVIECTARDLPEDTEHVPTPPELPLWTLYVDGASNPKGVGAGILIQRPEDSCFEYALRFLFQAMNNEVEYKAMVTGLLLAQSLGISRIMVRGYSKLVIVQIREDCGVKNESLRKYHAKATIVVLGFDYVIFEHIPRGENEHVDHLSRLAMTYYEDIPRGVYIEHRERPMYDEARIFLVGGEEKDWRSPIVKFFTTGDLLEDKVVARKLQNRSHKLYVPRRAV</sequence>
<gene>
    <name evidence="8" type="ORF">LIER_37708</name>
</gene>
<keyword evidence="6" id="KW-0695">RNA-directed DNA polymerase</keyword>
<keyword evidence="9" id="KW-1185">Reference proteome</keyword>
<keyword evidence="3" id="KW-0540">Nuclease</keyword>
<keyword evidence="2" id="KW-0548">Nucleotidyltransferase</keyword>
<evidence type="ECO:0000313" key="8">
    <source>
        <dbReference type="EMBL" id="GAA0153629.1"/>
    </source>
</evidence>
<evidence type="ECO:0000256" key="3">
    <source>
        <dbReference type="ARBA" id="ARBA00022722"/>
    </source>
</evidence>